<gene>
    <name evidence="2" type="ORF">HGG74_13215</name>
</gene>
<proteinExistence type="predicted"/>
<dbReference type="AlphaFoldDB" id="A0A7X6K6B5"/>
<reference evidence="2 3" key="1">
    <citation type="submission" date="2020-04" db="EMBL/GenBank/DDBJ databases">
        <title>Arthrobacter sp. nov.</title>
        <authorList>
            <person name="Liu S."/>
        </authorList>
    </citation>
    <scope>NUCLEOTIDE SEQUENCE [LARGE SCALE GENOMIC DNA]</scope>
    <source>
        <strain evidence="2 3">E918</strain>
    </source>
</reference>
<evidence type="ECO:0000313" key="3">
    <source>
        <dbReference type="Proteomes" id="UP000544090"/>
    </source>
</evidence>
<dbReference type="EMBL" id="JAAZSQ010000012">
    <property type="protein sequence ID" value="NKX55479.1"/>
    <property type="molecule type" value="Genomic_DNA"/>
</dbReference>
<evidence type="ECO:0000313" key="2">
    <source>
        <dbReference type="EMBL" id="NKX55479.1"/>
    </source>
</evidence>
<keyword evidence="1" id="KW-0732">Signal</keyword>
<dbReference type="RefSeq" id="WP_168487027.1">
    <property type="nucleotide sequence ID" value="NZ_JAAZSQ010000012.1"/>
</dbReference>
<keyword evidence="3" id="KW-1185">Reference proteome</keyword>
<organism evidence="2 3">
    <name type="scientific">Arthrobacter mobilis</name>
    <dbReference type="NCBI Taxonomy" id="2724944"/>
    <lineage>
        <taxon>Bacteria</taxon>
        <taxon>Bacillati</taxon>
        <taxon>Actinomycetota</taxon>
        <taxon>Actinomycetes</taxon>
        <taxon>Micrococcales</taxon>
        <taxon>Micrococcaceae</taxon>
        <taxon>Arthrobacter</taxon>
    </lineage>
</organism>
<accession>A0A7X6K6B5</accession>
<comment type="caution">
    <text evidence="2">The sequence shown here is derived from an EMBL/GenBank/DDBJ whole genome shotgun (WGS) entry which is preliminary data.</text>
</comment>
<sequence>MTFWKLGSRRAAAVRLAAAGSVLLLAPGCSALNPGSDEAAAMAGRFHQLLASGDSAAACELLAPGTIEELESGDPGSCAGKLSGLGLATASKVLEGRAYGREAQVKLDGDTVFLTRSGDRWVVTAAGCASRGERPYDCEVKGH</sequence>
<evidence type="ECO:0000256" key="1">
    <source>
        <dbReference type="SAM" id="SignalP"/>
    </source>
</evidence>
<dbReference type="Proteomes" id="UP000544090">
    <property type="component" value="Unassembled WGS sequence"/>
</dbReference>
<evidence type="ECO:0008006" key="4">
    <source>
        <dbReference type="Google" id="ProtNLM"/>
    </source>
</evidence>
<name>A0A7X6K6B5_9MICC</name>
<feature type="signal peptide" evidence="1">
    <location>
        <begin position="1"/>
        <end position="31"/>
    </location>
</feature>
<protein>
    <recommendedName>
        <fullName evidence="4">Lipoprotein</fullName>
    </recommendedName>
</protein>
<feature type="chain" id="PRO_5030879766" description="Lipoprotein" evidence="1">
    <location>
        <begin position="32"/>
        <end position="143"/>
    </location>
</feature>